<evidence type="ECO:0000256" key="1">
    <source>
        <dbReference type="ARBA" id="ARBA00004429"/>
    </source>
</evidence>
<comment type="subcellular location">
    <subcellularLocation>
        <location evidence="1 9">Cell inner membrane</location>
        <topology evidence="1 9">Multi-pass membrane protein</topology>
    </subcellularLocation>
</comment>
<feature type="transmembrane region" description="Helical" evidence="9">
    <location>
        <begin position="137"/>
        <end position="161"/>
    </location>
</feature>
<comment type="similarity">
    <text evidence="8 9">Belongs to the TRAP transporter small permease family.</text>
</comment>
<feature type="transmembrane region" description="Helical" evidence="9">
    <location>
        <begin position="88"/>
        <end position="110"/>
    </location>
</feature>
<accession>A0A7Y8KVU6</accession>
<keyword evidence="3" id="KW-1003">Cell membrane</keyword>
<dbReference type="AlphaFoldDB" id="A0A7Y8KVU6"/>
<evidence type="ECO:0000256" key="3">
    <source>
        <dbReference type="ARBA" id="ARBA00022475"/>
    </source>
</evidence>
<keyword evidence="12" id="KW-1185">Reference proteome</keyword>
<keyword evidence="4 9" id="KW-0997">Cell inner membrane</keyword>
<dbReference type="EMBL" id="VYGV01000006">
    <property type="protein sequence ID" value="NWF44745.1"/>
    <property type="molecule type" value="Genomic_DNA"/>
</dbReference>
<dbReference type="Proteomes" id="UP000545507">
    <property type="component" value="Unassembled WGS sequence"/>
</dbReference>
<protein>
    <recommendedName>
        <fullName evidence="9">TRAP transporter small permease protein</fullName>
    </recommendedName>
</protein>
<evidence type="ECO:0000256" key="6">
    <source>
        <dbReference type="ARBA" id="ARBA00022989"/>
    </source>
</evidence>
<comment type="caution">
    <text evidence="11">The sequence shown here is derived from an EMBL/GenBank/DDBJ whole genome shotgun (WGS) entry which is preliminary data.</text>
</comment>
<feature type="transmembrane region" description="Helical" evidence="9">
    <location>
        <begin position="48"/>
        <end position="68"/>
    </location>
</feature>
<proteinExistence type="inferred from homology"/>
<evidence type="ECO:0000256" key="5">
    <source>
        <dbReference type="ARBA" id="ARBA00022692"/>
    </source>
</evidence>
<comment type="subunit">
    <text evidence="9">The complex comprises the extracytoplasmic solute receptor protein and the two transmembrane proteins.</text>
</comment>
<comment type="caution">
    <text evidence="9">Lacks conserved residue(s) required for the propagation of feature annotation.</text>
</comment>
<dbReference type="GO" id="GO:0005886">
    <property type="term" value="C:plasma membrane"/>
    <property type="evidence" value="ECO:0007669"/>
    <property type="project" value="UniProtKB-SubCell"/>
</dbReference>
<dbReference type="PANTHER" id="PTHR35011">
    <property type="entry name" value="2,3-DIKETO-L-GULONATE TRAP TRANSPORTER SMALL PERMEASE PROTEIN YIAM"/>
    <property type="match status" value="1"/>
</dbReference>
<evidence type="ECO:0000256" key="4">
    <source>
        <dbReference type="ARBA" id="ARBA00022519"/>
    </source>
</evidence>
<dbReference type="RefSeq" id="WP_177134201.1">
    <property type="nucleotide sequence ID" value="NZ_VYGV01000006.1"/>
</dbReference>
<dbReference type="InterPro" id="IPR055348">
    <property type="entry name" value="DctQ"/>
</dbReference>
<keyword evidence="6 9" id="KW-1133">Transmembrane helix</keyword>
<reference evidence="11 12" key="1">
    <citation type="submission" date="2019-09" db="EMBL/GenBank/DDBJ databases">
        <title>Hydrogenophaga aromatica sp. nov., isolated from a para-xylene-degrading enrichment culture.</title>
        <authorList>
            <person name="Tancsics A."/>
            <person name="Banerjee S."/>
        </authorList>
    </citation>
    <scope>NUCLEOTIDE SEQUENCE [LARGE SCALE GENOMIC DNA]</scope>
    <source>
        <strain evidence="11 12">D2P1</strain>
    </source>
</reference>
<evidence type="ECO:0000256" key="7">
    <source>
        <dbReference type="ARBA" id="ARBA00023136"/>
    </source>
</evidence>
<dbReference type="InterPro" id="IPR007387">
    <property type="entry name" value="TRAP_DctQ"/>
</dbReference>
<evidence type="ECO:0000256" key="2">
    <source>
        <dbReference type="ARBA" id="ARBA00022448"/>
    </source>
</evidence>
<dbReference type="GO" id="GO:0022857">
    <property type="term" value="F:transmembrane transporter activity"/>
    <property type="evidence" value="ECO:0007669"/>
    <property type="project" value="UniProtKB-UniRule"/>
</dbReference>
<gene>
    <name evidence="11" type="ORF">F3K02_05690</name>
</gene>
<name>A0A7Y8KVU6_9BURK</name>
<evidence type="ECO:0000313" key="11">
    <source>
        <dbReference type="EMBL" id="NWF44745.1"/>
    </source>
</evidence>
<comment type="function">
    <text evidence="9">Part of the tripartite ATP-independent periplasmic (TRAP) transport system.</text>
</comment>
<evidence type="ECO:0000256" key="9">
    <source>
        <dbReference type="RuleBase" id="RU369079"/>
    </source>
</evidence>
<evidence type="ECO:0000259" key="10">
    <source>
        <dbReference type="Pfam" id="PF04290"/>
    </source>
</evidence>
<keyword evidence="2 9" id="KW-0813">Transport</keyword>
<sequence length="209" mass="22353">MNMSMLFVTSVSRFLARLGGALILVCAFLVSLDVVFRNLFKLAIFESYELTGYGIALATAFGLSWALVTKAHIRIEVLYNMLGVKPRAYLDICALAALSVIAAALVYYGALVVLDNWELDAHSNSTLHVPLVIPQGLWLLGLAWFAVCTAVLLIVALNAVVRGRHLEVQGMFGIATVSEEVEASMDGTGVKVTHGPHIAGHASAVRTGA</sequence>
<evidence type="ECO:0000256" key="8">
    <source>
        <dbReference type="ARBA" id="ARBA00038436"/>
    </source>
</evidence>
<organism evidence="11 12">
    <name type="scientific">Hydrogenophaga aromaticivorans</name>
    <dbReference type="NCBI Taxonomy" id="2610898"/>
    <lineage>
        <taxon>Bacteria</taxon>
        <taxon>Pseudomonadati</taxon>
        <taxon>Pseudomonadota</taxon>
        <taxon>Betaproteobacteria</taxon>
        <taxon>Burkholderiales</taxon>
        <taxon>Comamonadaceae</taxon>
        <taxon>Hydrogenophaga</taxon>
    </lineage>
</organism>
<feature type="domain" description="Tripartite ATP-independent periplasmic transporters DctQ component" evidence="10">
    <location>
        <begin position="28"/>
        <end position="154"/>
    </location>
</feature>
<keyword evidence="7 9" id="KW-0472">Membrane</keyword>
<evidence type="ECO:0000313" key="12">
    <source>
        <dbReference type="Proteomes" id="UP000545507"/>
    </source>
</evidence>
<keyword evidence="5 9" id="KW-0812">Transmembrane</keyword>
<dbReference type="Pfam" id="PF04290">
    <property type="entry name" value="DctQ"/>
    <property type="match status" value="1"/>
</dbReference>